<reference evidence="3 4" key="1">
    <citation type="journal article" date="2010" name="Stand. Genomic Sci.">
        <title>Complete genome sequence of Haloterrigena turkmenica type strain (4k).</title>
        <authorList>
            <person name="Saunders E."/>
            <person name="Tindall B.J."/>
            <person name="Fahnrich R."/>
            <person name="Lapidus A."/>
            <person name="Copeland A."/>
            <person name="Del Rio T.G."/>
            <person name="Lucas S."/>
            <person name="Chen F."/>
            <person name="Tice H."/>
            <person name="Cheng J.F."/>
            <person name="Han C."/>
            <person name="Detter J.C."/>
            <person name="Bruce D."/>
            <person name="Goodwin L."/>
            <person name="Chain P."/>
            <person name="Pitluck S."/>
            <person name="Pati A."/>
            <person name="Ivanova N."/>
            <person name="Mavromatis K."/>
            <person name="Chen A."/>
            <person name="Palaniappan K."/>
            <person name="Land M."/>
            <person name="Hauser L."/>
            <person name="Chang Y.J."/>
            <person name="Jeffries C.D."/>
            <person name="Brettin T."/>
            <person name="Rohde M."/>
            <person name="Goker M."/>
            <person name="Bristow J."/>
            <person name="Eisen J.A."/>
            <person name="Markowitz V."/>
            <person name="Hugenholtz P."/>
            <person name="Klenk H.P."/>
            <person name="Kyrpides N.C."/>
        </authorList>
    </citation>
    <scope>NUCLEOTIDE SEQUENCE [LARGE SCALE GENOMIC DNA]</scope>
    <source>
        <strain evidence="4">ATCC 51198 / DSM 5511 / JCM 9101 / NCIMB 13204 / VKM B-1734 / 4k</strain>
    </source>
</reference>
<dbReference type="RefSeq" id="WP_012942329.1">
    <property type="nucleotide sequence ID" value="NC_013743.1"/>
</dbReference>
<sequence>MNVRTLYHTARSVQGLVGSEYESDVSRPLRRRLWLWRRGFLSRSDAVYDLNSENYRDYVSDYERFVRTKQINGTWSVALSNKLFFHRLMQPFDAERMTVYGLLRDGTYHPVDGRRGREMADGGPTAPEPIGVGGPASEPARPSPRTETRNAAQRVVDRLEAEGRLVLKWVHGGGGNNVLLCSRADDGYRVDGDHYTEAEFRSLVAGLEDYLVCEFVDQGSFPAALYPTTPNTIRLITMYDDVLDEPFVAAAIQRIGTTESAPLDNFTQGGLSASIDRETGELGQGAQPLDGDGDRDGDDGVEWHSEHPDTGMAIEGKQIPGWQRIRSRVLEMADACSYVPYVGWDVIVTDDDGGFTVIEANSYPGLKSIQVHGPLLTDDRVRRFYEQHGVR</sequence>
<protein>
    <recommendedName>
        <fullName evidence="2">Alpha-L-glutamate ligase-related protein ATP-grasp domain-containing protein</fullName>
    </recommendedName>
</protein>
<dbReference type="Pfam" id="PF14397">
    <property type="entry name" value="ATPgrasp_ST"/>
    <property type="match status" value="1"/>
</dbReference>
<dbReference type="Gene3D" id="3.30.470.20">
    <property type="entry name" value="ATP-grasp fold, B domain"/>
    <property type="match status" value="1"/>
</dbReference>
<dbReference type="KEGG" id="htu:Htur_1131"/>
<dbReference type="AlphaFoldDB" id="D2RZ99"/>
<feature type="compositionally biased region" description="Basic and acidic residues" evidence="1">
    <location>
        <begin position="111"/>
        <end position="120"/>
    </location>
</feature>
<dbReference type="SUPFAM" id="SSF56059">
    <property type="entry name" value="Glutathione synthetase ATP-binding domain-like"/>
    <property type="match status" value="1"/>
</dbReference>
<proteinExistence type="predicted"/>
<name>D2RZ99_HALTV</name>
<accession>D2RZ99</accession>
<dbReference type="EMBL" id="CP001860">
    <property type="protein sequence ID" value="ADB60023.1"/>
    <property type="molecule type" value="Genomic_DNA"/>
</dbReference>
<dbReference type="OrthoDB" id="242577at2157"/>
<feature type="region of interest" description="Disordered" evidence="1">
    <location>
        <begin position="111"/>
        <end position="150"/>
    </location>
</feature>
<dbReference type="InterPro" id="IPR039523">
    <property type="entry name" value="RimK-rel_E_lig_ATP-grasp"/>
</dbReference>
<dbReference type="STRING" id="543526.Htur_1131"/>
<evidence type="ECO:0000313" key="3">
    <source>
        <dbReference type="EMBL" id="ADB60023.1"/>
    </source>
</evidence>
<feature type="domain" description="Alpha-L-glutamate ligase-related protein ATP-grasp" evidence="2">
    <location>
        <begin position="149"/>
        <end position="371"/>
    </location>
</feature>
<evidence type="ECO:0000313" key="4">
    <source>
        <dbReference type="Proteomes" id="UP000001903"/>
    </source>
</evidence>
<feature type="region of interest" description="Disordered" evidence="1">
    <location>
        <begin position="277"/>
        <end position="314"/>
    </location>
</feature>
<evidence type="ECO:0000256" key="1">
    <source>
        <dbReference type="SAM" id="MobiDB-lite"/>
    </source>
</evidence>
<feature type="compositionally biased region" description="Acidic residues" evidence="1">
    <location>
        <begin position="291"/>
        <end position="300"/>
    </location>
</feature>
<evidence type="ECO:0000259" key="2">
    <source>
        <dbReference type="Pfam" id="PF14397"/>
    </source>
</evidence>
<gene>
    <name evidence="3" type="ordered locus">Htur_1131</name>
</gene>
<dbReference type="HOGENOM" id="CLU_787414_0_0_2"/>
<dbReference type="eggNOG" id="arCOG10731">
    <property type="taxonomic scope" value="Archaea"/>
</dbReference>
<dbReference type="GeneID" id="8741720"/>
<dbReference type="Proteomes" id="UP000001903">
    <property type="component" value="Chromosome"/>
</dbReference>
<organism evidence="3 4">
    <name type="scientific">Haloterrigena turkmenica (strain ATCC 51198 / DSM 5511 / JCM 9101 / NCIMB 13204 / VKM B-1734 / 4k)</name>
    <name type="common">Halococcus turkmenicus</name>
    <dbReference type="NCBI Taxonomy" id="543526"/>
    <lineage>
        <taxon>Archaea</taxon>
        <taxon>Methanobacteriati</taxon>
        <taxon>Methanobacteriota</taxon>
        <taxon>Stenosarchaea group</taxon>
        <taxon>Halobacteria</taxon>
        <taxon>Halobacteriales</taxon>
        <taxon>Natrialbaceae</taxon>
        <taxon>Haloterrigena</taxon>
    </lineage>
</organism>
<keyword evidence="4" id="KW-1185">Reference proteome</keyword>